<protein>
    <submittedName>
        <fullName evidence="1">Uncharacterized protein</fullName>
    </submittedName>
</protein>
<evidence type="ECO:0000313" key="1">
    <source>
        <dbReference type="EMBL" id="CAI2382065.1"/>
    </source>
</evidence>
<dbReference type="EMBL" id="CAMPGE010024208">
    <property type="protein sequence ID" value="CAI2382065.1"/>
    <property type="molecule type" value="Genomic_DNA"/>
</dbReference>
<keyword evidence="2" id="KW-1185">Reference proteome</keyword>
<evidence type="ECO:0000313" key="2">
    <source>
        <dbReference type="Proteomes" id="UP001295684"/>
    </source>
</evidence>
<sequence>MEIKAKEGLTYCQFKARKKTPVMERISYSKIRNDMYVKRFLKLEATILYSEISLKNYFLLKKTKFSVRISQILKTLDTVNQELIGTNWSSIIIQDQKIQQKVKILKETINEIFGNYEYLFKTEFEEKKNSNTLDSHGSLGSLTNQLIDKGLKLKSDSRPATPFFAQLSSSEDCGETTSKLSKYIAVQMHVQNKLKQLSIEIWQARSSKLSFEKNTFGIQQDVELKTYWAHKVTPMKKEKFIPLSSCGILKIRTSFSGRENLKNIYNISALFPQHCEALDFGFRNHTNVQRCMSLILKMSCLTMQSIYFSYFKMNESQLKKILMGNKYKLRIGFLCCNFPLKTVLDLEACLSETSIQEIELRECRSIGGKTAQMTSEELGTLLKSLSNSDLVHTLHKIILDKDEFTRKDVTEVFKKNGLGHIEIELYKPK</sequence>
<name>A0AAD1XZM5_EUPCR</name>
<dbReference type="Proteomes" id="UP001295684">
    <property type="component" value="Unassembled WGS sequence"/>
</dbReference>
<accession>A0AAD1XZM5</accession>
<proteinExistence type="predicted"/>
<comment type="caution">
    <text evidence="1">The sequence shown here is derived from an EMBL/GenBank/DDBJ whole genome shotgun (WGS) entry which is preliminary data.</text>
</comment>
<dbReference type="AlphaFoldDB" id="A0AAD1XZM5"/>
<gene>
    <name evidence="1" type="ORF">ECRASSUSDP1_LOCUS23532</name>
</gene>
<reference evidence="1" key="1">
    <citation type="submission" date="2023-07" db="EMBL/GenBank/DDBJ databases">
        <authorList>
            <consortium name="AG Swart"/>
            <person name="Singh M."/>
            <person name="Singh A."/>
            <person name="Seah K."/>
            <person name="Emmerich C."/>
        </authorList>
    </citation>
    <scope>NUCLEOTIDE SEQUENCE</scope>
    <source>
        <strain evidence="1">DP1</strain>
    </source>
</reference>
<organism evidence="1 2">
    <name type="scientific">Euplotes crassus</name>
    <dbReference type="NCBI Taxonomy" id="5936"/>
    <lineage>
        <taxon>Eukaryota</taxon>
        <taxon>Sar</taxon>
        <taxon>Alveolata</taxon>
        <taxon>Ciliophora</taxon>
        <taxon>Intramacronucleata</taxon>
        <taxon>Spirotrichea</taxon>
        <taxon>Hypotrichia</taxon>
        <taxon>Euplotida</taxon>
        <taxon>Euplotidae</taxon>
        <taxon>Moneuplotes</taxon>
    </lineage>
</organism>